<keyword evidence="1" id="KW-0732">Signal</keyword>
<protein>
    <submittedName>
        <fullName evidence="2">SRPBCC family protein</fullName>
    </submittedName>
</protein>
<gene>
    <name evidence="2" type="ORF">ISP19_02000</name>
</gene>
<evidence type="ECO:0000256" key="1">
    <source>
        <dbReference type="SAM" id="SignalP"/>
    </source>
</evidence>
<reference evidence="2" key="1">
    <citation type="submission" date="2020-10" db="EMBL/GenBank/DDBJ databases">
        <title>Phylogeny of dyella-like bacteria.</title>
        <authorList>
            <person name="Fu J."/>
        </authorList>
    </citation>
    <scope>NUCLEOTIDE SEQUENCE</scope>
    <source>
        <strain evidence="2">DHOC52</strain>
    </source>
</reference>
<name>A0ABS2JYR1_9GAMM</name>
<dbReference type="Proteomes" id="UP001430149">
    <property type="component" value="Unassembled WGS sequence"/>
</dbReference>
<keyword evidence="3" id="KW-1185">Reference proteome</keyword>
<dbReference type="InterPro" id="IPR023393">
    <property type="entry name" value="START-like_dom_sf"/>
</dbReference>
<feature type="chain" id="PRO_5046463807" evidence="1">
    <location>
        <begin position="23"/>
        <end position="194"/>
    </location>
</feature>
<accession>A0ABS2JYR1</accession>
<evidence type="ECO:0000313" key="3">
    <source>
        <dbReference type="Proteomes" id="UP001430149"/>
    </source>
</evidence>
<dbReference type="SUPFAM" id="SSF55961">
    <property type="entry name" value="Bet v1-like"/>
    <property type="match status" value="1"/>
</dbReference>
<comment type="caution">
    <text evidence="2">The sequence shown here is derived from an EMBL/GenBank/DDBJ whole genome shotgun (WGS) entry which is preliminary data.</text>
</comment>
<dbReference type="RefSeq" id="WP_204679158.1">
    <property type="nucleotide sequence ID" value="NZ_BSNR01000006.1"/>
</dbReference>
<sequence length="194" mass="21925">MKTNTWVLAASLAMLVASTAHGQESSRLSADDLRHATPLIHWPKGLEPHNVDVFVHNEGWIDAPPEIVWANLIEAVQWPNWYSNSADVHIDADQQKLTKGATFHWKTFGFPVTSTVDVFEPNREIGWNVQTPTFSLHHAWLLIPERGGTRVITEEAQKGPVAINFHLEQPNAMHDGHDWWMSALKARSEKMAKN</sequence>
<dbReference type="InterPro" id="IPR019587">
    <property type="entry name" value="Polyketide_cyclase/dehydratase"/>
</dbReference>
<proteinExistence type="predicted"/>
<evidence type="ECO:0000313" key="2">
    <source>
        <dbReference type="EMBL" id="MBM7124139.1"/>
    </source>
</evidence>
<dbReference type="Gene3D" id="3.30.530.20">
    <property type="match status" value="1"/>
</dbReference>
<dbReference type="Pfam" id="PF10604">
    <property type="entry name" value="Polyketide_cyc2"/>
    <property type="match status" value="1"/>
</dbReference>
<organism evidence="2 3">
    <name type="scientific">Dyella flava</name>
    <dbReference type="NCBI Taxonomy" id="1920170"/>
    <lineage>
        <taxon>Bacteria</taxon>
        <taxon>Pseudomonadati</taxon>
        <taxon>Pseudomonadota</taxon>
        <taxon>Gammaproteobacteria</taxon>
        <taxon>Lysobacterales</taxon>
        <taxon>Rhodanobacteraceae</taxon>
        <taxon>Dyella</taxon>
    </lineage>
</organism>
<feature type="signal peptide" evidence="1">
    <location>
        <begin position="1"/>
        <end position="22"/>
    </location>
</feature>
<dbReference type="EMBL" id="JADIKE010000024">
    <property type="protein sequence ID" value="MBM7124139.1"/>
    <property type="molecule type" value="Genomic_DNA"/>
</dbReference>